<gene>
    <name evidence="1" type="ORF">SDC9_174693</name>
</gene>
<reference evidence="1" key="1">
    <citation type="submission" date="2019-08" db="EMBL/GenBank/DDBJ databases">
        <authorList>
            <person name="Kucharzyk K."/>
            <person name="Murdoch R.W."/>
            <person name="Higgins S."/>
            <person name="Loffler F."/>
        </authorList>
    </citation>
    <scope>NUCLEOTIDE SEQUENCE</scope>
</reference>
<dbReference type="EMBL" id="VSSQ01077085">
    <property type="protein sequence ID" value="MPN27263.1"/>
    <property type="molecule type" value="Genomic_DNA"/>
</dbReference>
<organism evidence="1">
    <name type="scientific">bioreactor metagenome</name>
    <dbReference type="NCBI Taxonomy" id="1076179"/>
    <lineage>
        <taxon>unclassified sequences</taxon>
        <taxon>metagenomes</taxon>
        <taxon>ecological metagenomes</taxon>
    </lineage>
</organism>
<evidence type="ECO:0000313" key="1">
    <source>
        <dbReference type="EMBL" id="MPN27263.1"/>
    </source>
</evidence>
<proteinExistence type="predicted"/>
<sequence>MLLGCIDFGGELLVYLDLPVDGELCIAFADFLAELTLCISGDGGFDFPQEIGLAHGGNPLLPESVHLDLKVGCILFFTQVGSRSLEIVEHLAADFVPGLLLDDGDIDLQ</sequence>
<dbReference type="AlphaFoldDB" id="A0A645GUE2"/>
<name>A0A645GUE2_9ZZZZ</name>
<protein>
    <submittedName>
        <fullName evidence="1">Uncharacterized protein</fullName>
    </submittedName>
</protein>
<comment type="caution">
    <text evidence="1">The sequence shown here is derived from an EMBL/GenBank/DDBJ whole genome shotgun (WGS) entry which is preliminary data.</text>
</comment>
<accession>A0A645GUE2</accession>